<accession>F4Q740</accession>
<organism evidence="2 3">
    <name type="scientific">Cavenderia fasciculata</name>
    <name type="common">Slime mold</name>
    <name type="synonym">Dictyostelium fasciculatum</name>
    <dbReference type="NCBI Taxonomy" id="261658"/>
    <lineage>
        <taxon>Eukaryota</taxon>
        <taxon>Amoebozoa</taxon>
        <taxon>Evosea</taxon>
        <taxon>Eumycetozoa</taxon>
        <taxon>Dictyostelia</taxon>
        <taxon>Acytosteliales</taxon>
        <taxon>Cavenderiaceae</taxon>
        <taxon>Cavenderia</taxon>
    </lineage>
</organism>
<proteinExistence type="predicted"/>
<feature type="signal peptide" evidence="1">
    <location>
        <begin position="1"/>
        <end position="22"/>
    </location>
</feature>
<gene>
    <name evidence="2" type="ORF">DFA_09252</name>
</gene>
<keyword evidence="1" id="KW-0732">Signal</keyword>
<dbReference type="EMBL" id="GL883024">
    <property type="protein sequence ID" value="EGG16222.1"/>
    <property type="molecule type" value="Genomic_DNA"/>
</dbReference>
<dbReference type="RefSeq" id="XP_004354606.1">
    <property type="nucleotide sequence ID" value="XM_004354554.1"/>
</dbReference>
<protein>
    <recommendedName>
        <fullName evidence="4">Transmembrane protein</fullName>
    </recommendedName>
</protein>
<evidence type="ECO:0000313" key="3">
    <source>
        <dbReference type="Proteomes" id="UP000007797"/>
    </source>
</evidence>
<evidence type="ECO:0008006" key="4">
    <source>
        <dbReference type="Google" id="ProtNLM"/>
    </source>
</evidence>
<evidence type="ECO:0000256" key="1">
    <source>
        <dbReference type="SAM" id="SignalP"/>
    </source>
</evidence>
<dbReference type="GeneID" id="14868368"/>
<keyword evidence="3" id="KW-1185">Reference proteome</keyword>
<name>F4Q740_CACFS</name>
<reference evidence="3" key="1">
    <citation type="journal article" date="2011" name="Genome Res.">
        <title>Phylogeny-wide analysis of social amoeba genomes highlights ancient origins for complex intercellular communication.</title>
        <authorList>
            <person name="Heidel A.J."/>
            <person name="Lawal H.M."/>
            <person name="Felder M."/>
            <person name="Schilde C."/>
            <person name="Helps N.R."/>
            <person name="Tunggal B."/>
            <person name="Rivero F."/>
            <person name="John U."/>
            <person name="Schleicher M."/>
            <person name="Eichinger L."/>
            <person name="Platzer M."/>
            <person name="Noegel A.A."/>
            <person name="Schaap P."/>
            <person name="Gloeckner G."/>
        </authorList>
    </citation>
    <scope>NUCLEOTIDE SEQUENCE [LARGE SCALE GENOMIC DNA]</scope>
    <source>
        <strain evidence="3">SH3</strain>
    </source>
</reference>
<evidence type="ECO:0000313" key="2">
    <source>
        <dbReference type="EMBL" id="EGG16222.1"/>
    </source>
</evidence>
<feature type="chain" id="PRO_5003313819" description="Transmembrane protein" evidence="1">
    <location>
        <begin position="23"/>
        <end position="603"/>
    </location>
</feature>
<dbReference type="Proteomes" id="UP000007797">
    <property type="component" value="Unassembled WGS sequence"/>
</dbReference>
<dbReference type="KEGG" id="dfa:DFA_09252"/>
<sequence>MRHQSLFHQWLIAVVVVFVVLSITTTTTTTNVVYSQSIPTPQQIQVIKIRNDIDCRNNYCNYFDTSLWQGGVVPVGDSVIASIDFSENSVASGNQRIWVQNPLTIYAVNVSAASLQQQYTNAVILTASQLNITDTLTLGDNTEIGLVPPVSSVGSLYIGQNSTVSLGKGTQLFVLSNLYALESSWILLNSATITVNGNATLKGSVGIYSTSTMRLGESAVISGTMDSSGDLYLASYTVFERGNTSIGGIMTVGQHQLSINAGAWISIFGDIHIPQFSSVTIQSHGTLAIFCQTVQANLHSITSQPNSNLYISASTSSTLTNIQLLGTTTTTHRPVSFFNGTISNLLIHSMESHFISLQNIVVWNISNPTTKVLFRYSLITDEYVEIANAAIDNVALVTAPYSTLNLTNANIRLGRFSWMTQSFSSIVLIDNATLRVPNWWSGENAMTNVTSSYIECRSLSTSDAQININGQLVFNGSIYLFNSKLTLQNDSLLMVIKGSIIGKKQSRLHISVDRMHDFTSPLSAPVRVDSLFLFDSGSGIHLETLDGNSTVIPQLPYYLVSGPDTVNINTYACKFTPDNLYLYSFTFTNSNNGSNIHIEFNIL</sequence>
<dbReference type="AlphaFoldDB" id="F4Q740"/>